<evidence type="ECO:0000256" key="1">
    <source>
        <dbReference type="ARBA" id="ARBA00004141"/>
    </source>
</evidence>
<dbReference type="PROSITE" id="PS50928">
    <property type="entry name" value="ABC_TM1"/>
    <property type="match status" value="1"/>
</dbReference>
<evidence type="ECO:0000256" key="7">
    <source>
        <dbReference type="SAM" id="Coils"/>
    </source>
</evidence>
<reference evidence="9 10" key="1">
    <citation type="submission" date="2017-09" db="EMBL/GenBank/DDBJ databases">
        <title>Large-scale bioinformatics analysis of Bacillus genomes uncovers conserved roles of natural products in bacterial physiology.</title>
        <authorList>
            <consortium name="Agbiome Team Llc"/>
            <person name="Bleich R.M."/>
            <person name="Grubbs K.J."/>
            <person name="Santa Maria K.C."/>
            <person name="Allen S.E."/>
            <person name="Farag S."/>
            <person name="Shank E.A."/>
            <person name="Bowers A."/>
        </authorList>
    </citation>
    <scope>NUCLEOTIDE SEQUENCE [LARGE SCALE GENOMIC DNA]</scope>
    <source>
        <strain evidence="9 10">AFS080080</strain>
    </source>
</reference>
<evidence type="ECO:0000313" key="10">
    <source>
        <dbReference type="Proteomes" id="UP000223311"/>
    </source>
</evidence>
<dbReference type="GO" id="GO:0055085">
    <property type="term" value="P:transmembrane transport"/>
    <property type="evidence" value="ECO:0007669"/>
    <property type="project" value="InterPro"/>
</dbReference>
<dbReference type="AlphaFoldDB" id="A0A2C5NL16"/>
<dbReference type="GO" id="GO:0005886">
    <property type="term" value="C:plasma membrane"/>
    <property type="evidence" value="ECO:0007669"/>
    <property type="project" value="UniProtKB-SubCell"/>
</dbReference>
<proteinExistence type="inferred from homology"/>
<dbReference type="Proteomes" id="UP000223311">
    <property type="component" value="Unassembled WGS sequence"/>
</dbReference>
<comment type="caution">
    <text evidence="9">The sequence shown here is derived from an EMBL/GenBank/DDBJ whole genome shotgun (WGS) entry which is preliminary data.</text>
</comment>
<feature type="transmembrane region" description="Helical" evidence="6">
    <location>
        <begin position="208"/>
        <end position="230"/>
    </location>
</feature>
<feature type="transmembrane region" description="Helical" evidence="6">
    <location>
        <begin position="270"/>
        <end position="293"/>
    </location>
</feature>
<feature type="transmembrane region" description="Helical" evidence="6">
    <location>
        <begin position="81"/>
        <end position="105"/>
    </location>
</feature>
<evidence type="ECO:0000259" key="8">
    <source>
        <dbReference type="PROSITE" id="PS50928"/>
    </source>
</evidence>
<evidence type="ECO:0000256" key="5">
    <source>
        <dbReference type="ARBA" id="ARBA00023136"/>
    </source>
</evidence>
<keyword evidence="7" id="KW-0175">Coiled coil</keyword>
<evidence type="ECO:0000256" key="3">
    <source>
        <dbReference type="ARBA" id="ARBA00022692"/>
    </source>
</evidence>
<name>A0A2C5NL16_9BACI</name>
<dbReference type="PANTHER" id="PTHR43839:SF3">
    <property type="entry name" value="OLIGOPEPTIDE ABC TRANSPORTER, PERMEASE PROTEIN"/>
    <property type="match status" value="1"/>
</dbReference>
<dbReference type="Pfam" id="PF00528">
    <property type="entry name" value="BPD_transp_1"/>
    <property type="match status" value="1"/>
</dbReference>
<evidence type="ECO:0000313" key="9">
    <source>
        <dbReference type="EMBL" id="PFZ28735.1"/>
    </source>
</evidence>
<keyword evidence="5 6" id="KW-0472">Membrane</keyword>
<evidence type="ECO:0000256" key="4">
    <source>
        <dbReference type="ARBA" id="ARBA00022989"/>
    </source>
</evidence>
<gene>
    <name evidence="9" type="ORF">COL66_17150</name>
</gene>
<dbReference type="RefSeq" id="WP_098068528.1">
    <property type="nucleotide sequence ID" value="NZ_NUDN01000023.1"/>
</dbReference>
<keyword evidence="2 6" id="KW-0813">Transport</keyword>
<keyword evidence="3 6" id="KW-0812">Transmembrane</keyword>
<feature type="coiled-coil region" evidence="7">
    <location>
        <begin position="299"/>
        <end position="326"/>
    </location>
</feature>
<accession>A0A2C5NL16</accession>
<dbReference type="InterPro" id="IPR035906">
    <property type="entry name" value="MetI-like_sf"/>
</dbReference>
<dbReference type="SUPFAM" id="SSF161098">
    <property type="entry name" value="MetI-like"/>
    <property type="match status" value="1"/>
</dbReference>
<dbReference type="InterPro" id="IPR000515">
    <property type="entry name" value="MetI-like"/>
</dbReference>
<evidence type="ECO:0000256" key="6">
    <source>
        <dbReference type="RuleBase" id="RU363032"/>
    </source>
</evidence>
<organism evidence="9 10">
    <name type="scientific">Bacillus wiedmannii</name>
    <dbReference type="NCBI Taxonomy" id="1890302"/>
    <lineage>
        <taxon>Bacteria</taxon>
        <taxon>Bacillati</taxon>
        <taxon>Bacillota</taxon>
        <taxon>Bacilli</taxon>
        <taxon>Bacillales</taxon>
        <taxon>Bacillaceae</taxon>
        <taxon>Bacillus</taxon>
        <taxon>Bacillus cereus group</taxon>
    </lineage>
</organism>
<protein>
    <submittedName>
        <fullName evidence="9">Peptide ABC transporter permease</fullName>
    </submittedName>
</protein>
<feature type="transmembrane region" description="Helical" evidence="6">
    <location>
        <begin position="155"/>
        <end position="174"/>
    </location>
</feature>
<dbReference type="Gene3D" id="1.10.3720.10">
    <property type="entry name" value="MetI-like"/>
    <property type="match status" value="1"/>
</dbReference>
<evidence type="ECO:0000256" key="2">
    <source>
        <dbReference type="ARBA" id="ARBA00022448"/>
    </source>
</evidence>
<keyword evidence="4 6" id="KW-1133">Transmembrane helix</keyword>
<comment type="similarity">
    <text evidence="6">Belongs to the binding-protein-dependent transport system permease family.</text>
</comment>
<feature type="transmembrane region" description="Helical" evidence="6">
    <location>
        <begin position="117"/>
        <end position="135"/>
    </location>
</feature>
<comment type="subcellular location">
    <subcellularLocation>
        <location evidence="6">Cell membrane</location>
        <topology evidence="6">Multi-pass membrane protein</topology>
    </subcellularLocation>
    <subcellularLocation>
        <location evidence="1">Membrane</location>
        <topology evidence="1">Multi-pass membrane protein</topology>
    </subcellularLocation>
</comment>
<dbReference type="PANTHER" id="PTHR43839">
    <property type="entry name" value="OPPC IN A BINDING PROTEIN-DEPENDENT TRANSPORT SYSTEM"/>
    <property type="match status" value="1"/>
</dbReference>
<dbReference type="CDD" id="cd06261">
    <property type="entry name" value="TM_PBP2"/>
    <property type="match status" value="1"/>
</dbReference>
<sequence>MWDYLKKDKKFIISLLFLLFLLISSIGNTIFNNGHIRQVTLLYDEKGQVSAPPFSPSIQFLFGTDRKGYDLLNLIIEGAKWTIGGSILIAVMRIFIALLIGILLGMYIKKSFKNLEAFFDGFSTLPLVMMAYFLLENILSFSSSTNPSPFYQRVLFEIFVLVILAVPTLSLYIANEIRKVRTEEFIEAANVLGGSKWHILKRHILPHLYPIAIVIFMQQFIQTLIVLLHLGLLELFFGGTIRSMDDFDSVSHEWSGLIGVYFRSLTVTPWIPLIPILFFGLTILSGNLILSSLQKSIEYSRVKRNLKEMDYEIRNEESDLTKIKKKDQFSFKYFE</sequence>
<feature type="domain" description="ABC transmembrane type-1" evidence="8">
    <location>
        <begin position="83"/>
        <end position="290"/>
    </location>
</feature>
<feature type="transmembrane region" description="Helical" evidence="6">
    <location>
        <begin position="12"/>
        <end position="31"/>
    </location>
</feature>
<dbReference type="EMBL" id="NVGE01000023">
    <property type="protein sequence ID" value="PFZ28735.1"/>
    <property type="molecule type" value="Genomic_DNA"/>
</dbReference>